<keyword evidence="8 10" id="KW-0472">Membrane</keyword>
<dbReference type="Proteomes" id="UP000263900">
    <property type="component" value="Chromosome"/>
</dbReference>
<dbReference type="InterPro" id="IPR008969">
    <property type="entry name" value="CarboxyPept-like_regulatory"/>
</dbReference>
<evidence type="ECO:0000256" key="2">
    <source>
        <dbReference type="ARBA" id="ARBA00022448"/>
    </source>
</evidence>
<dbReference type="OrthoDB" id="9768177at2"/>
<dbReference type="Gene3D" id="2.60.40.1120">
    <property type="entry name" value="Carboxypeptidase-like, regulatory domain"/>
    <property type="match status" value="1"/>
</dbReference>
<evidence type="ECO:0000256" key="1">
    <source>
        <dbReference type="ARBA" id="ARBA00004571"/>
    </source>
</evidence>
<dbReference type="EMBL" id="CP032157">
    <property type="protein sequence ID" value="AXY76892.1"/>
    <property type="molecule type" value="Genomic_DNA"/>
</dbReference>
<keyword evidence="3 10" id="KW-1134">Transmembrane beta strand</keyword>
<keyword evidence="9 10" id="KW-0998">Cell outer membrane</keyword>
<evidence type="ECO:0000256" key="11">
    <source>
        <dbReference type="RuleBase" id="RU003357"/>
    </source>
</evidence>
<dbReference type="KEGG" id="pseg:D3H65_24165"/>
<keyword evidence="4" id="KW-0406">Ion transport</keyword>
<evidence type="ECO:0000256" key="8">
    <source>
        <dbReference type="ARBA" id="ARBA00023136"/>
    </source>
</evidence>
<reference evidence="16 17" key="1">
    <citation type="submission" date="2018-09" db="EMBL/GenBank/DDBJ databases">
        <title>Genome sequencing of strain 6GH32-13.</title>
        <authorList>
            <person name="Weon H.-Y."/>
            <person name="Heo J."/>
            <person name="Kwon S.-W."/>
        </authorList>
    </citation>
    <scope>NUCLEOTIDE SEQUENCE [LARGE SCALE GENOMIC DNA]</scope>
    <source>
        <strain evidence="16 17">5GH32-13</strain>
    </source>
</reference>
<feature type="domain" description="Secretin/TonB short N-terminal" evidence="14">
    <location>
        <begin position="103"/>
        <end position="151"/>
    </location>
</feature>
<dbReference type="NCBIfam" id="TIGR04057">
    <property type="entry name" value="SusC_RagA_signa"/>
    <property type="match status" value="1"/>
</dbReference>
<keyword evidence="17" id="KW-1185">Reference proteome</keyword>
<evidence type="ECO:0000256" key="7">
    <source>
        <dbReference type="ARBA" id="ARBA00023077"/>
    </source>
</evidence>
<dbReference type="InterPro" id="IPR011662">
    <property type="entry name" value="Secretin/TonB_short_N"/>
</dbReference>
<evidence type="ECO:0000256" key="9">
    <source>
        <dbReference type="ARBA" id="ARBA00023237"/>
    </source>
</evidence>
<dbReference type="Pfam" id="PF07715">
    <property type="entry name" value="Plug"/>
    <property type="match status" value="1"/>
</dbReference>
<evidence type="ECO:0000256" key="12">
    <source>
        <dbReference type="SAM" id="Phobius"/>
    </source>
</evidence>
<feature type="domain" description="TonB-dependent receptor-like beta-barrel" evidence="13">
    <location>
        <begin position="564"/>
        <end position="1069"/>
    </location>
</feature>
<dbReference type="FunFam" id="2.170.130.10:FF:000008">
    <property type="entry name" value="SusC/RagA family TonB-linked outer membrane protein"/>
    <property type="match status" value="1"/>
</dbReference>
<dbReference type="InterPro" id="IPR012910">
    <property type="entry name" value="Plug_dom"/>
</dbReference>
<keyword evidence="5 10" id="KW-0812">Transmembrane</keyword>
<name>A0A3B7MQX2_9BACT</name>
<organism evidence="16 17">
    <name type="scientific">Paraflavitalea soli</name>
    <dbReference type="NCBI Taxonomy" id="2315862"/>
    <lineage>
        <taxon>Bacteria</taxon>
        <taxon>Pseudomonadati</taxon>
        <taxon>Bacteroidota</taxon>
        <taxon>Chitinophagia</taxon>
        <taxon>Chitinophagales</taxon>
        <taxon>Chitinophagaceae</taxon>
        <taxon>Paraflavitalea</taxon>
    </lineage>
</organism>
<dbReference type="InterPro" id="IPR039426">
    <property type="entry name" value="TonB-dep_rcpt-like"/>
</dbReference>
<keyword evidence="6" id="KW-0408">Iron</keyword>
<keyword evidence="12" id="KW-1133">Transmembrane helix</keyword>
<dbReference type="InterPro" id="IPR023996">
    <property type="entry name" value="TonB-dep_OMP_SusC/RagA"/>
</dbReference>
<feature type="domain" description="TonB-dependent receptor plug" evidence="15">
    <location>
        <begin position="251"/>
        <end position="357"/>
    </location>
</feature>
<dbReference type="Gene3D" id="2.170.130.10">
    <property type="entry name" value="TonB-dependent receptor, plug domain"/>
    <property type="match status" value="1"/>
</dbReference>
<comment type="similarity">
    <text evidence="10 11">Belongs to the TonB-dependent receptor family.</text>
</comment>
<dbReference type="Pfam" id="PF00593">
    <property type="entry name" value="TonB_dep_Rec_b-barrel"/>
    <property type="match status" value="1"/>
</dbReference>
<dbReference type="InterPro" id="IPR037066">
    <property type="entry name" value="Plug_dom_sf"/>
</dbReference>
<dbReference type="InterPro" id="IPR023997">
    <property type="entry name" value="TonB-dep_OMP_SusC/RagA_CS"/>
</dbReference>
<evidence type="ECO:0000313" key="17">
    <source>
        <dbReference type="Proteomes" id="UP000263900"/>
    </source>
</evidence>
<dbReference type="Gene3D" id="2.40.170.20">
    <property type="entry name" value="TonB-dependent receptor, beta-barrel domain"/>
    <property type="match status" value="1"/>
</dbReference>
<accession>A0A3B7MQX2</accession>
<evidence type="ECO:0000256" key="10">
    <source>
        <dbReference type="PROSITE-ProRule" id="PRU01360"/>
    </source>
</evidence>
<evidence type="ECO:0000313" key="16">
    <source>
        <dbReference type="EMBL" id="AXY76892.1"/>
    </source>
</evidence>
<dbReference type="NCBIfam" id="TIGR04056">
    <property type="entry name" value="OMP_RagA_SusC"/>
    <property type="match status" value="1"/>
</dbReference>
<dbReference type="InterPro" id="IPR036942">
    <property type="entry name" value="Beta-barrel_TonB_sf"/>
</dbReference>
<evidence type="ECO:0000259" key="15">
    <source>
        <dbReference type="Pfam" id="PF07715"/>
    </source>
</evidence>
<dbReference type="SUPFAM" id="SSF49464">
    <property type="entry name" value="Carboxypeptidase regulatory domain-like"/>
    <property type="match status" value="1"/>
</dbReference>
<dbReference type="SUPFAM" id="SSF56935">
    <property type="entry name" value="Porins"/>
    <property type="match status" value="1"/>
</dbReference>
<dbReference type="GO" id="GO:0009279">
    <property type="term" value="C:cell outer membrane"/>
    <property type="evidence" value="ECO:0007669"/>
    <property type="project" value="UniProtKB-SubCell"/>
</dbReference>
<dbReference type="GO" id="GO:0006826">
    <property type="term" value="P:iron ion transport"/>
    <property type="evidence" value="ECO:0007669"/>
    <property type="project" value="UniProtKB-KW"/>
</dbReference>
<protein>
    <submittedName>
        <fullName evidence="16">SusC/RagA family TonB-linked outer membrane protein</fullName>
    </submittedName>
</protein>
<evidence type="ECO:0000259" key="14">
    <source>
        <dbReference type="Pfam" id="PF07660"/>
    </source>
</evidence>
<evidence type="ECO:0000256" key="4">
    <source>
        <dbReference type="ARBA" id="ARBA00022496"/>
    </source>
</evidence>
<sequence length="1113" mass="121755">MERNPVKAVQNPGIRSGKSVRGSDLITLKRKYMKKSTPPGRRYALAPSLFKLFVIMKITLFLIVLSVCHVHANVYGQGSITLNLQQTSIDKVLNKIEKAGGFRFLYNYDLKALKTKVNVDVRNSSIRETLDKILSNTDLTYKLLDNNLVAIISQTKEKQEIRITGKVTGPNNDPLFGVSVQVKGTTTGTSTNNAGEFSITAAENATLKFSYIGYSDKEVAVNGQNVVNVELTPSEVPLDQVVVVGYGSQRKKDITGAVSVVKATDFDSRPIVSAAAGLQGQAAGVNVFASSGKPGWGLTVSVRGNTSLTAKNDPLYVVDGVIVNSIDFINPQDIESFSVLKDASSAAIYGASGANGVVLITTKKGTSGKAKITLNAYTGFSKFAKKIDVLNSDQYLTLVKSMGYTDPNNNNTDWQDVAFGTGKEQNIQVAVSGGNAGNRYYISGGYQKQQGVVAPADYDRYSVRANLENKVKDWLNVTTNLTYLRSEFVDITDNAGGARGGTILSTLSSPPTLGIYKPDGTYTSNVNQGSWENPIAMAFGADQKSIDNRVLGNIMADFRIIPGLNFRSNFGIESQSSRWDKFQDPYMTDYGRSVKGVGYSTSTQRFVWLFENTLNYTKNYGDHTLTALVGHTMQESDYKFSSAEGRDFPNASVRTLNAAKIRISLPTTMAQWSKRSYLARLNYSYKDKYLLTTNLRYDGSSRFPKDERWGLFPSVAVAWRISSEDFMASNNLFSDLKLRVGWGKTGNDAIGDYDYYGLFSPDGAGGFTFNNLPKDELTWEKTTQTNVGIDASFLNNRLNVTIDAYIKKTDDLLVAVQPPPSSGFGSQTYNVGAIENKGIEFAVNAVAINSKSLRWNINGNISFNRNKVTSLGAFTTSIPYGAVYERGNAIRAEAGKPLGSFYGYVSEGVDPANGMMKYADLDKSGGLSDGDRTYIGYAQPDFIYGLTNTLSYKAFELNVFFQGIQGNDIFNASRIETEGMYDSKNQSTKVLRRWTAAGQNTDIPRATGGSAGAPAGYSNDYNTFVSSRFIEDGSYLRLKAVTLSYKFGNNLLEKVGISRMNFYVTAQNLFTITNYSGFDPEVSQNSPNGPGMGIDYGTYPQSRSFIFGVRADF</sequence>
<dbReference type="PROSITE" id="PS52016">
    <property type="entry name" value="TONB_DEPENDENT_REC_3"/>
    <property type="match status" value="1"/>
</dbReference>
<keyword evidence="7 11" id="KW-0798">TonB box</keyword>
<evidence type="ECO:0000259" key="13">
    <source>
        <dbReference type="Pfam" id="PF00593"/>
    </source>
</evidence>
<dbReference type="InterPro" id="IPR000531">
    <property type="entry name" value="Beta-barrel_TonB"/>
</dbReference>
<dbReference type="AlphaFoldDB" id="A0A3B7MQX2"/>
<evidence type="ECO:0000256" key="6">
    <source>
        <dbReference type="ARBA" id="ARBA00023004"/>
    </source>
</evidence>
<proteinExistence type="inferred from homology"/>
<keyword evidence="4" id="KW-0410">Iron transport</keyword>
<feature type="transmembrane region" description="Helical" evidence="12">
    <location>
        <begin position="43"/>
        <end position="65"/>
    </location>
</feature>
<keyword evidence="2 10" id="KW-0813">Transport</keyword>
<evidence type="ECO:0000256" key="3">
    <source>
        <dbReference type="ARBA" id="ARBA00022452"/>
    </source>
</evidence>
<gene>
    <name evidence="16" type="ORF">D3H65_24165</name>
</gene>
<dbReference type="Pfam" id="PF13715">
    <property type="entry name" value="CarbopepD_reg_2"/>
    <property type="match status" value="1"/>
</dbReference>
<evidence type="ECO:0000256" key="5">
    <source>
        <dbReference type="ARBA" id="ARBA00022692"/>
    </source>
</evidence>
<comment type="subcellular location">
    <subcellularLocation>
        <location evidence="1 10">Cell outer membrane</location>
        <topology evidence="1 10">Multi-pass membrane protein</topology>
    </subcellularLocation>
</comment>
<dbReference type="Pfam" id="PF07660">
    <property type="entry name" value="STN"/>
    <property type="match status" value="1"/>
</dbReference>